<dbReference type="Gene3D" id="1.20.1250.20">
    <property type="entry name" value="MFS general substrate transporter like domains"/>
    <property type="match status" value="2"/>
</dbReference>
<dbReference type="InterPro" id="IPR036259">
    <property type="entry name" value="MFS_trans_sf"/>
</dbReference>
<evidence type="ECO:0000256" key="6">
    <source>
        <dbReference type="ARBA" id="ARBA00022847"/>
    </source>
</evidence>
<feature type="transmembrane region" description="Helical" evidence="9">
    <location>
        <begin position="315"/>
        <end position="339"/>
    </location>
</feature>
<evidence type="ECO:0000313" key="11">
    <source>
        <dbReference type="EMBL" id="PVX75808.1"/>
    </source>
</evidence>
<protein>
    <submittedName>
        <fullName evidence="11">MHS family alpha-ketoglutarate permease-like MFS transporter</fullName>
    </submittedName>
</protein>
<keyword evidence="7 9" id="KW-1133">Transmembrane helix</keyword>
<dbReference type="PROSITE" id="PS50850">
    <property type="entry name" value="MFS"/>
    <property type="match status" value="1"/>
</dbReference>
<evidence type="ECO:0000256" key="1">
    <source>
        <dbReference type="ARBA" id="ARBA00004651"/>
    </source>
</evidence>
<evidence type="ECO:0000256" key="3">
    <source>
        <dbReference type="ARBA" id="ARBA00022448"/>
    </source>
</evidence>
<dbReference type="EMBL" id="QEOB01000017">
    <property type="protein sequence ID" value="PVX75808.1"/>
    <property type="molecule type" value="Genomic_DNA"/>
</dbReference>
<evidence type="ECO:0000256" key="2">
    <source>
        <dbReference type="ARBA" id="ARBA00008240"/>
    </source>
</evidence>
<dbReference type="RefSeq" id="WP_244314987.1">
    <property type="nucleotide sequence ID" value="NZ_QEOB01000017.1"/>
</dbReference>
<feature type="transmembrane region" description="Helical" evidence="9">
    <location>
        <begin position="345"/>
        <end position="366"/>
    </location>
</feature>
<comment type="caution">
    <text evidence="11">The sequence shown here is derived from an EMBL/GenBank/DDBJ whole genome shotgun (WGS) entry which is preliminary data.</text>
</comment>
<name>A0ABX5KEE0_9BURK</name>
<keyword evidence="3" id="KW-0813">Transport</keyword>
<keyword evidence="8 9" id="KW-0472">Membrane</keyword>
<dbReference type="InterPro" id="IPR005829">
    <property type="entry name" value="Sugar_transporter_CS"/>
</dbReference>
<reference evidence="11 12" key="1">
    <citation type="submission" date="2018-05" db="EMBL/GenBank/DDBJ databases">
        <title>Genomic Encyclopedia of Type Strains, Phase IV (KMG-V): Genome sequencing to study the core and pangenomes of soil and plant-associated prokaryotes.</title>
        <authorList>
            <person name="Whitman W."/>
        </authorList>
    </citation>
    <scope>NUCLEOTIDE SEQUENCE [LARGE SCALE GENOMIC DNA]</scope>
    <source>
        <strain evidence="11 12">SCZa-39</strain>
    </source>
</reference>
<accession>A0ABX5KEE0</accession>
<feature type="transmembrane region" description="Helical" evidence="9">
    <location>
        <begin position="373"/>
        <end position="394"/>
    </location>
</feature>
<dbReference type="PROSITE" id="PS00217">
    <property type="entry name" value="SUGAR_TRANSPORT_2"/>
    <property type="match status" value="1"/>
</dbReference>
<keyword evidence="4" id="KW-1003">Cell membrane</keyword>
<evidence type="ECO:0000256" key="4">
    <source>
        <dbReference type="ARBA" id="ARBA00022475"/>
    </source>
</evidence>
<dbReference type="InterPro" id="IPR020846">
    <property type="entry name" value="MFS_dom"/>
</dbReference>
<comment type="subcellular location">
    <subcellularLocation>
        <location evidence="1">Cell membrane</location>
        <topology evidence="1">Multi-pass membrane protein</topology>
    </subcellularLocation>
</comment>
<sequence length="440" mass="47942">MSDISSNAAAQRYRSATPVIRTRMAGCIGHAIEWFDFSIYANFAIFFGPQLFPSTDQRSALLAAFGVYAIGFVMRPAGGWLLGAVADRHGRRTALAISVTLMAVGSLLLAVLPPYAMIGLAAPVVATIARLLQGLSVGGEFAAACSFLAETAPPNRRGFHGSFLFFGTGIGLIAASAIAWVLNRVLTHEQMLHFGWRIPFLIGAFGGLFGYWLRTRVEETEAFRRTATRAKERNGSIRVLFTQYAKPTWTLIGTSILGAFAFYLFIVYVPVYAIHRSGAEPATAYAASTLSLIVFTAVQPLFGWLSDRIGRRPQLIVMAAIYTVFVYPVVLSVGASFWSIALVEIFGIVVYGLYTAIAPALMAELFGAEIRSLGIGLPFNLVVAILGGTTPYIMTWLQGRQQEYLFLIYVSIGSAISLVTYVLMKETRGIALDPEHRHHD</sequence>
<evidence type="ECO:0000256" key="9">
    <source>
        <dbReference type="SAM" id="Phobius"/>
    </source>
</evidence>
<feature type="transmembrane region" description="Helical" evidence="9">
    <location>
        <begin position="60"/>
        <end position="82"/>
    </location>
</feature>
<proteinExistence type="inferred from homology"/>
<evidence type="ECO:0000256" key="8">
    <source>
        <dbReference type="ARBA" id="ARBA00023136"/>
    </source>
</evidence>
<dbReference type="Proteomes" id="UP000245712">
    <property type="component" value="Unassembled WGS sequence"/>
</dbReference>
<comment type="similarity">
    <text evidence="2">Belongs to the major facilitator superfamily. Metabolite:H+ Symporter (MHS) family (TC 2.A.1.6) family.</text>
</comment>
<evidence type="ECO:0000313" key="12">
    <source>
        <dbReference type="Proteomes" id="UP000245712"/>
    </source>
</evidence>
<keyword evidence="12" id="KW-1185">Reference proteome</keyword>
<dbReference type="SUPFAM" id="SSF103473">
    <property type="entry name" value="MFS general substrate transporter"/>
    <property type="match status" value="1"/>
</dbReference>
<feature type="transmembrane region" description="Helical" evidence="9">
    <location>
        <begin position="94"/>
        <end position="116"/>
    </location>
</feature>
<feature type="transmembrane region" description="Helical" evidence="9">
    <location>
        <begin position="161"/>
        <end position="182"/>
    </location>
</feature>
<feature type="domain" description="Major facilitator superfamily (MFS) profile" evidence="10">
    <location>
        <begin position="22"/>
        <end position="428"/>
    </location>
</feature>
<dbReference type="Pfam" id="PF07690">
    <property type="entry name" value="MFS_1"/>
    <property type="match status" value="1"/>
</dbReference>
<dbReference type="InterPro" id="IPR011701">
    <property type="entry name" value="MFS"/>
</dbReference>
<dbReference type="InterPro" id="IPR051084">
    <property type="entry name" value="H+-coupled_symporters"/>
</dbReference>
<keyword evidence="5 9" id="KW-0812">Transmembrane</keyword>
<feature type="transmembrane region" description="Helical" evidence="9">
    <location>
        <begin position="283"/>
        <end position="303"/>
    </location>
</feature>
<feature type="transmembrane region" description="Helical" evidence="9">
    <location>
        <begin position="248"/>
        <end position="271"/>
    </location>
</feature>
<feature type="transmembrane region" description="Helical" evidence="9">
    <location>
        <begin position="406"/>
        <end position="424"/>
    </location>
</feature>
<evidence type="ECO:0000256" key="7">
    <source>
        <dbReference type="ARBA" id="ARBA00022989"/>
    </source>
</evidence>
<evidence type="ECO:0000259" key="10">
    <source>
        <dbReference type="PROSITE" id="PS50850"/>
    </source>
</evidence>
<feature type="transmembrane region" description="Helical" evidence="9">
    <location>
        <begin position="128"/>
        <end position="149"/>
    </location>
</feature>
<keyword evidence="6" id="KW-0769">Symport</keyword>
<dbReference type="PANTHER" id="PTHR43528">
    <property type="entry name" value="ALPHA-KETOGLUTARATE PERMEASE"/>
    <property type="match status" value="1"/>
</dbReference>
<feature type="transmembrane region" description="Helical" evidence="9">
    <location>
        <begin position="194"/>
        <end position="213"/>
    </location>
</feature>
<gene>
    <name evidence="11" type="ORF">C7402_117220</name>
</gene>
<organism evidence="11 12">
    <name type="scientific">Paraburkholderia unamae</name>
    <dbReference type="NCBI Taxonomy" id="219649"/>
    <lineage>
        <taxon>Bacteria</taxon>
        <taxon>Pseudomonadati</taxon>
        <taxon>Pseudomonadota</taxon>
        <taxon>Betaproteobacteria</taxon>
        <taxon>Burkholderiales</taxon>
        <taxon>Burkholderiaceae</taxon>
        <taxon>Paraburkholderia</taxon>
    </lineage>
</organism>
<dbReference type="PANTHER" id="PTHR43528:SF5">
    <property type="entry name" value="PROLINE_BETAINE TRANSPORTER"/>
    <property type="match status" value="1"/>
</dbReference>
<evidence type="ECO:0000256" key="5">
    <source>
        <dbReference type="ARBA" id="ARBA00022692"/>
    </source>
</evidence>